<name>A0AA39NZF8_9AGAR</name>
<evidence type="ECO:0000313" key="2">
    <source>
        <dbReference type="EMBL" id="KAK0474546.1"/>
    </source>
</evidence>
<evidence type="ECO:0000256" key="1">
    <source>
        <dbReference type="SAM" id="Phobius"/>
    </source>
</evidence>
<comment type="caution">
    <text evidence="2">The sequence shown here is derived from an EMBL/GenBank/DDBJ whole genome shotgun (WGS) entry which is preliminary data.</text>
</comment>
<accession>A0AA39NZF8</accession>
<organism evidence="2 3">
    <name type="scientific">Armillaria novae-zelandiae</name>
    <dbReference type="NCBI Taxonomy" id="153914"/>
    <lineage>
        <taxon>Eukaryota</taxon>
        <taxon>Fungi</taxon>
        <taxon>Dikarya</taxon>
        <taxon>Basidiomycota</taxon>
        <taxon>Agaricomycotina</taxon>
        <taxon>Agaricomycetes</taxon>
        <taxon>Agaricomycetidae</taxon>
        <taxon>Agaricales</taxon>
        <taxon>Marasmiineae</taxon>
        <taxon>Physalacriaceae</taxon>
        <taxon>Armillaria</taxon>
    </lineage>
</organism>
<dbReference type="AlphaFoldDB" id="A0AA39NZF8"/>
<evidence type="ECO:0000313" key="3">
    <source>
        <dbReference type="Proteomes" id="UP001175227"/>
    </source>
</evidence>
<keyword evidence="3" id="KW-1185">Reference proteome</keyword>
<keyword evidence="1" id="KW-0812">Transmembrane</keyword>
<keyword evidence="1" id="KW-0472">Membrane</keyword>
<protein>
    <submittedName>
        <fullName evidence="2">Uncharacterized protein</fullName>
    </submittedName>
</protein>
<dbReference type="Proteomes" id="UP001175227">
    <property type="component" value="Unassembled WGS sequence"/>
</dbReference>
<feature type="transmembrane region" description="Helical" evidence="1">
    <location>
        <begin position="25"/>
        <end position="48"/>
    </location>
</feature>
<keyword evidence="1" id="KW-1133">Transmembrane helix</keyword>
<proteinExistence type="predicted"/>
<gene>
    <name evidence="2" type="ORF">IW261DRAFT_1422844</name>
</gene>
<sequence length="172" mass="18646">MDDTYPGAAAAPLSDSSDANRILDVAISCASVSVILAAIVHVLVMIIVSASQKKMAIIPCSKKCGENCPGHSITPLQLIHATLAFKQDYAPLDVFLGDVKAWRPVLGIGNAEDLYWADKWEDSPEIDLLKHSVAQVVIPSEMLIVYGVIHLQLLRFAVGVNCLVNFHSLYFS</sequence>
<reference evidence="2" key="1">
    <citation type="submission" date="2023-06" db="EMBL/GenBank/DDBJ databases">
        <authorList>
            <consortium name="Lawrence Berkeley National Laboratory"/>
            <person name="Ahrendt S."/>
            <person name="Sahu N."/>
            <person name="Indic B."/>
            <person name="Wong-Bajracharya J."/>
            <person name="Merenyi Z."/>
            <person name="Ke H.-M."/>
            <person name="Monk M."/>
            <person name="Kocsube S."/>
            <person name="Drula E."/>
            <person name="Lipzen A."/>
            <person name="Balint B."/>
            <person name="Henrissat B."/>
            <person name="Andreopoulos B."/>
            <person name="Martin F.M."/>
            <person name="Harder C.B."/>
            <person name="Rigling D."/>
            <person name="Ford K.L."/>
            <person name="Foster G.D."/>
            <person name="Pangilinan J."/>
            <person name="Papanicolaou A."/>
            <person name="Barry K."/>
            <person name="LaButti K."/>
            <person name="Viragh M."/>
            <person name="Koriabine M."/>
            <person name="Yan M."/>
            <person name="Riley R."/>
            <person name="Champramary S."/>
            <person name="Plett K.L."/>
            <person name="Tsai I.J."/>
            <person name="Slot J."/>
            <person name="Sipos G."/>
            <person name="Plett J."/>
            <person name="Nagy L.G."/>
            <person name="Grigoriev I.V."/>
        </authorList>
    </citation>
    <scope>NUCLEOTIDE SEQUENCE</scope>
    <source>
        <strain evidence="2">ICMP 16352</strain>
    </source>
</reference>
<dbReference type="EMBL" id="JAUEPR010000026">
    <property type="protein sequence ID" value="KAK0474546.1"/>
    <property type="molecule type" value="Genomic_DNA"/>
</dbReference>